<organism evidence="1 2">
    <name type="scientific">Nocardioides baekrokdamisoli</name>
    <dbReference type="NCBI Taxonomy" id="1804624"/>
    <lineage>
        <taxon>Bacteria</taxon>
        <taxon>Bacillati</taxon>
        <taxon>Actinomycetota</taxon>
        <taxon>Actinomycetes</taxon>
        <taxon>Propionibacteriales</taxon>
        <taxon>Nocardioidaceae</taxon>
        <taxon>Nocardioides</taxon>
    </lineage>
</organism>
<evidence type="ECO:0000313" key="1">
    <source>
        <dbReference type="EMBL" id="BBH16611.1"/>
    </source>
</evidence>
<accession>A0A3G9ISJ7</accession>
<dbReference type="AlphaFoldDB" id="A0A3G9ISJ7"/>
<gene>
    <name evidence="1" type="ORF">Back2_08980</name>
</gene>
<dbReference type="KEGG" id="nbe:Back2_08980"/>
<dbReference type="Proteomes" id="UP000271573">
    <property type="component" value="Chromosome"/>
</dbReference>
<dbReference type="OrthoDB" id="3785877at2"/>
<dbReference type="SUPFAM" id="SSF88723">
    <property type="entry name" value="PIN domain-like"/>
    <property type="match status" value="1"/>
</dbReference>
<evidence type="ECO:0008006" key="3">
    <source>
        <dbReference type="Google" id="ProtNLM"/>
    </source>
</evidence>
<sequence length="131" mass="13716">MGSPTHSEGLTLDAGALIGIDRGSESVRVIVERCFARGGEVHVLPEVIAQAWRGGARSARLGQFLAAPGVVTPLYGQPSARRVGGLSGACGHTDVIDVHVALHARERGHRVVTSDPDDIRAVDPTLPIITI</sequence>
<evidence type="ECO:0000313" key="2">
    <source>
        <dbReference type="Proteomes" id="UP000271573"/>
    </source>
</evidence>
<dbReference type="RefSeq" id="WP_125567131.1">
    <property type="nucleotide sequence ID" value="NZ_AP019307.1"/>
</dbReference>
<dbReference type="InterPro" id="IPR029060">
    <property type="entry name" value="PIN-like_dom_sf"/>
</dbReference>
<protein>
    <recommendedName>
        <fullName evidence="3">PIN domain-containing protein</fullName>
    </recommendedName>
</protein>
<keyword evidence="2" id="KW-1185">Reference proteome</keyword>
<dbReference type="EMBL" id="AP019307">
    <property type="protein sequence ID" value="BBH16611.1"/>
    <property type="molecule type" value="Genomic_DNA"/>
</dbReference>
<proteinExistence type="predicted"/>
<reference evidence="1 2" key="1">
    <citation type="submission" date="2018-11" db="EMBL/GenBank/DDBJ databases">
        <title>Complete genome sequence of Nocardioides baekrokdamisoli strain KCTC 39748.</title>
        <authorList>
            <person name="Kang S.W."/>
            <person name="Lee K.C."/>
            <person name="Kim K.K."/>
            <person name="Kim J.S."/>
            <person name="Kim D.S."/>
            <person name="Ko S.H."/>
            <person name="Yang S.H."/>
            <person name="Shin Y.K."/>
            <person name="Lee J.S."/>
        </authorList>
    </citation>
    <scope>NUCLEOTIDE SEQUENCE [LARGE SCALE GENOMIC DNA]</scope>
    <source>
        <strain evidence="1 2">KCTC 39748</strain>
    </source>
</reference>
<name>A0A3G9ISJ7_9ACTN</name>